<evidence type="ECO:0000313" key="2">
    <source>
        <dbReference type="EMBL" id="KAG8095331.1"/>
    </source>
</evidence>
<organism evidence="2 3">
    <name type="scientific">Zizania palustris</name>
    <name type="common">Northern wild rice</name>
    <dbReference type="NCBI Taxonomy" id="103762"/>
    <lineage>
        <taxon>Eukaryota</taxon>
        <taxon>Viridiplantae</taxon>
        <taxon>Streptophyta</taxon>
        <taxon>Embryophyta</taxon>
        <taxon>Tracheophyta</taxon>
        <taxon>Spermatophyta</taxon>
        <taxon>Magnoliopsida</taxon>
        <taxon>Liliopsida</taxon>
        <taxon>Poales</taxon>
        <taxon>Poaceae</taxon>
        <taxon>BOP clade</taxon>
        <taxon>Oryzoideae</taxon>
        <taxon>Oryzeae</taxon>
        <taxon>Zizaniinae</taxon>
        <taxon>Zizania</taxon>
    </lineage>
</organism>
<gene>
    <name evidence="2" type="ORF">GUJ93_ZPchr0012g19044</name>
</gene>
<sequence>MQNLGGDNERHTNNEKFTLRSVRYGREAFDGAAQDPPASPPRAPQAASPPASPSGGEPLWRRELPARALGASPSGFGAAPREPLRRGTAPARPSGGEPPASPSGGEPVWWRELLARALGASTSGLARPPTSPSGVVRPPRAPPAWRGPREPLRQQARAVARAPVRFCPNSGKRKL</sequence>
<evidence type="ECO:0000313" key="3">
    <source>
        <dbReference type="Proteomes" id="UP000729402"/>
    </source>
</evidence>
<dbReference type="AlphaFoldDB" id="A0A8J5WU12"/>
<comment type="caution">
    <text evidence="2">The sequence shown here is derived from an EMBL/GenBank/DDBJ whole genome shotgun (WGS) entry which is preliminary data.</text>
</comment>
<name>A0A8J5WU12_ZIZPA</name>
<dbReference type="Proteomes" id="UP000729402">
    <property type="component" value="Unassembled WGS sequence"/>
</dbReference>
<keyword evidence="3" id="KW-1185">Reference proteome</keyword>
<feature type="region of interest" description="Disordered" evidence="1">
    <location>
        <begin position="1"/>
        <end position="175"/>
    </location>
</feature>
<protein>
    <submittedName>
        <fullName evidence="2">Uncharacterized protein</fullName>
    </submittedName>
</protein>
<reference evidence="2" key="1">
    <citation type="journal article" date="2021" name="bioRxiv">
        <title>Whole Genome Assembly and Annotation of Northern Wild Rice, Zizania palustris L., Supports a Whole Genome Duplication in the Zizania Genus.</title>
        <authorList>
            <person name="Haas M."/>
            <person name="Kono T."/>
            <person name="Macchietto M."/>
            <person name="Millas R."/>
            <person name="McGilp L."/>
            <person name="Shao M."/>
            <person name="Duquette J."/>
            <person name="Hirsch C.N."/>
            <person name="Kimball J."/>
        </authorList>
    </citation>
    <scope>NUCLEOTIDE SEQUENCE</scope>
    <source>
        <tissue evidence="2">Fresh leaf tissue</tissue>
    </source>
</reference>
<evidence type="ECO:0000256" key="1">
    <source>
        <dbReference type="SAM" id="MobiDB-lite"/>
    </source>
</evidence>
<feature type="compositionally biased region" description="Low complexity" evidence="1">
    <location>
        <begin position="153"/>
        <end position="165"/>
    </location>
</feature>
<proteinExistence type="predicted"/>
<feature type="compositionally biased region" description="Low complexity" evidence="1">
    <location>
        <begin position="89"/>
        <end position="107"/>
    </location>
</feature>
<dbReference type="EMBL" id="JAAALK010000080">
    <property type="protein sequence ID" value="KAG8095331.1"/>
    <property type="molecule type" value="Genomic_DNA"/>
</dbReference>
<reference evidence="2" key="2">
    <citation type="submission" date="2021-02" db="EMBL/GenBank/DDBJ databases">
        <authorList>
            <person name="Kimball J.A."/>
            <person name="Haas M.W."/>
            <person name="Macchietto M."/>
            <person name="Kono T."/>
            <person name="Duquette J."/>
            <person name="Shao M."/>
        </authorList>
    </citation>
    <scope>NUCLEOTIDE SEQUENCE</scope>
    <source>
        <tissue evidence="2">Fresh leaf tissue</tissue>
    </source>
</reference>
<feature type="compositionally biased region" description="Low complexity" evidence="1">
    <location>
        <begin position="132"/>
        <end position="146"/>
    </location>
</feature>
<feature type="compositionally biased region" description="Basic and acidic residues" evidence="1">
    <location>
        <begin position="7"/>
        <end position="29"/>
    </location>
</feature>
<accession>A0A8J5WU12</accession>